<evidence type="ECO:0000313" key="1">
    <source>
        <dbReference type="EMBL" id="KAK9752458.1"/>
    </source>
</evidence>
<comment type="caution">
    <text evidence="1">The sequence shown here is derived from an EMBL/GenBank/DDBJ whole genome shotgun (WGS) entry which is preliminary data.</text>
</comment>
<dbReference type="Proteomes" id="UP001458880">
    <property type="component" value="Unassembled WGS sequence"/>
</dbReference>
<dbReference type="AlphaFoldDB" id="A0AAW1N1G6"/>
<proteinExistence type="predicted"/>
<gene>
    <name evidence="1" type="ORF">QE152_g4181</name>
</gene>
<organism evidence="1 2">
    <name type="scientific">Popillia japonica</name>
    <name type="common">Japanese beetle</name>
    <dbReference type="NCBI Taxonomy" id="7064"/>
    <lineage>
        <taxon>Eukaryota</taxon>
        <taxon>Metazoa</taxon>
        <taxon>Ecdysozoa</taxon>
        <taxon>Arthropoda</taxon>
        <taxon>Hexapoda</taxon>
        <taxon>Insecta</taxon>
        <taxon>Pterygota</taxon>
        <taxon>Neoptera</taxon>
        <taxon>Endopterygota</taxon>
        <taxon>Coleoptera</taxon>
        <taxon>Polyphaga</taxon>
        <taxon>Scarabaeiformia</taxon>
        <taxon>Scarabaeidae</taxon>
        <taxon>Rutelinae</taxon>
        <taxon>Popillia</taxon>
    </lineage>
</organism>
<protein>
    <submittedName>
        <fullName evidence="1">Uncharacterized protein</fullName>
    </submittedName>
</protein>
<evidence type="ECO:0000313" key="2">
    <source>
        <dbReference type="Proteomes" id="UP001458880"/>
    </source>
</evidence>
<keyword evidence="2" id="KW-1185">Reference proteome</keyword>
<accession>A0AAW1N1G6</accession>
<name>A0AAW1N1G6_POPJA</name>
<sequence>MLSQVITKQRVSCLAMNLMTSDSVRNISIENAIASDHETASELSGNESDDQDAMQVIETGKDSDVSDPGKKYMYGKNRYKWAATEPTRNVRTPAHNILKLPGNRNALPIIEALKTWQQIFSQDILDSKFSHKIY</sequence>
<dbReference type="EMBL" id="JASPKY010000020">
    <property type="protein sequence ID" value="KAK9752458.1"/>
    <property type="molecule type" value="Genomic_DNA"/>
</dbReference>
<reference evidence="1 2" key="1">
    <citation type="journal article" date="2024" name="BMC Genomics">
        <title>De novo assembly and annotation of Popillia japonica's genome with initial clues to its potential as an invasive pest.</title>
        <authorList>
            <person name="Cucini C."/>
            <person name="Boschi S."/>
            <person name="Funari R."/>
            <person name="Cardaioli E."/>
            <person name="Iannotti N."/>
            <person name="Marturano G."/>
            <person name="Paoli F."/>
            <person name="Bruttini M."/>
            <person name="Carapelli A."/>
            <person name="Frati F."/>
            <person name="Nardi F."/>
        </authorList>
    </citation>
    <scope>NUCLEOTIDE SEQUENCE [LARGE SCALE GENOMIC DNA]</scope>
    <source>
        <strain evidence="1">DMR45628</strain>
    </source>
</reference>